<name>A0A2T0UD55_9MICO</name>
<dbReference type="EMBL" id="PVTI01000021">
    <property type="protein sequence ID" value="PRY55871.1"/>
    <property type="molecule type" value="Genomic_DNA"/>
</dbReference>
<keyword evidence="2" id="KW-1185">Reference proteome</keyword>
<dbReference type="AlphaFoldDB" id="A0A2T0UD55"/>
<gene>
    <name evidence="1" type="ORF">BCF74_12148</name>
</gene>
<dbReference type="RefSeq" id="WP_106298277.1">
    <property type="nucleotide sequence ID" value="NZ_PVTI01000021.1"/>
</dbReference>
<evidence type="ECO:0000313" key="2">
    <source>
        <dbReference type="Proteomes" id="UP000237822"/>
    </source>
</evidence>
<dbReference type="Proteomes" id="UP000237822">
    <property type="component" value="Unassembled WGS sequence"/>
</dbReference>
<organism evidence="1 2">
    <name type="scientific">Knoellia remsis</name>
    <dbReference type="NCBI Taxonomy" id="407159"/>
    <lineage>
        <taxon>Bacteria</taxon>
        <taxon>Bacillati</taxon>
        <taxon>Actinomycetota</taxon>
        <taxon>Actinomycetes</taxon>
        <taxon>Micrococcales</taxon>
        <taxon>Intrasporangiaceae</taxon>
        <taxon>Knoellia</taxon>
    </lineage>
</organism>
<sequence>MGETDVRVATARHAALLSRLGAVAGLEGEVPVNDGGSLAWGTAWVLRSHALMFEKTGDPAHLHRLAHTVELVLDQRDSVRGVRDFRGVSAPVWSSTGGFTVATARIPRKGEDPDAEAALCVHVCPPGSVGARVEVRSGSQSGTVTLAVTNGDRETDVLADLSLDPAHPRWAPRAAYGAYPGATRTTVTVPGDPSRMRGDSDAAMVREGRYACRPARVSLAAQTGMLAFPVVELARLVLAHPTAAGQRLTRRVDAWLEAATVALATHDGEYRSADGLGWYAWPREQPVSFAGVELPTNEFLAVGRAHLELGRVSADGPHRERAAAIAATLRGQLRPVGRLVEWSYWPDFGAVHRGWSKGSDPTAGVSPHRPQFTAQPKLEDVTHALLDLEFAVACARGERFGSAITGRELAALGETYLRRVARPSGRVPWRRGPWRRVPAATIARDVSRRGRRAAPDQQRHAAAWLALAPWVPAVREHALAVLAAHEATVVGDRGVDAYCAALAARWG</sequence>
<comment type="caution">
    <text evidence="1">The sequence shown here is derived from an EMBL/GenBank/DDBJ whole genome shotgun (WGS) entry which is preliminary data.</text>
</comment>
<proteinExistence type="predicted"/>
<protein>
    <submittedName>
        <fullName evidence="1">Uncharacterized protein</fullName>
    </submittedName>
</protein>
<dbReference type="OrthoDB" id="1802546at2"/>
<accession>A0A2T0UD55</accession>
<evidence type="ECO:0000313" key="1">
    <source>
        <dbReference type="EMBL" id="PRY55871.1"/>
    </source>
</evidence>
<reference evidence="1 2" key="1">
    <citation type="submission" date="2018-03" db="EMBL/GenBank/DDBJ databases">
        <title>Genomic Encyclopedia of Archaeal and Bacterial Type Strains, Phase II (KMG-II): from individual species to whole genera.</title>
        <authorList>
            <person name="Goeker M."/>
        </authorList>
    </citation>
    <scope>NUCLEOTIDE SEQUENCE [LARGE SCALE GENOMIC DNA]</scope>
    <source>
        <strain evidence="1 2">ATCC BAA-1496</strain>
    </source>
</reference>